<name>M9M278_PAEPP</name>
<gene>
    <name evidence="4" type="ORF">PPOP_2417</name>
</gene>
<dbReference type="Pfam" id="PF01734">
    <property type="entry name" value="Patatin"/>
    <property type="match status" value="1"/>
</dbReference>
<organism evidence="4 5">
    <name type="scientific">Paenibacillus popilliae ATCC 14706</name>
    <dbReference type="NCBI Taxonomy" id="1212764"/>
    <lineage>
        <taxon>Bacteria</taxon>
        <taxon>Bacillati</taxon>
        <taxon>Bacillota</taxon>
        <taxon>Bacilli</taxon>
        <taxon>Bacillales</taxon>
        <taxon>Paenibacillaceae</taxon>
        <taxon>Paenibacillus</taxon>
    </lineage>
</organism>
<feature type="short sequence motif" description="GXSXG" evidence="2">
    <location>
        <begin position="36"/>
        <end position="40"/>
    </location>
</feature>
<dbReference type="Proteomes" id="UP000029453">
    <property type="component" value="Unassembled WGS sequence"/>
</dbReference>
<feature type="short sequence motif" description="DGA/G" evidence="2">
    <location>
        <begin position="195"/>
        <end position="197"/>
    </location>
</feature>
<evidence type="ECO:0000256" key="2">
    <source>
        <dbReference type="PROSITE-ProRule" id="PRU01161"/>
    </source>
</evidence>
<dbReference type="PANTHER" id="PTHR46394:SF1">
    <property type="entry name" value="PNPLA DOMAIN-CONTAINING PROTEIN"/>
    <property type="match status" value="1"/>
</dbReference>
<evidence type="ECO:0000313" key="4">
    <source>
        <dbReference type="EMBL" id="GAC43054.1"/>
    </source>
</evidence>
<keyword evidence="1 2" id="KW-0443">Lipid metabolism</keyword>
<dbReference type="Gene3D" id="3.40.1090.10">
    <property type="entry name" value="Cytosolic phospholipase A2 catalytic domain"/>
    <property type="match status" value="2"/>
</dbReference>
<evidence type="ECO:0000313" key="5">
    <source>
        <dbReference type="Proteomes" id="UP000029453"/>
    </source>
</evidence>
<feature type="short sequence motif" description="GXGXXG" evidence="2">
    <location>
        <begin position="9"/>
        <end position="14"/>
    </location>
</feature>
<dbReference type="OrthoDB" id="9770965at2"/>
<protein>
    <submittedName>
        <fullName evidence="4">Predicted esterase</fullName>
    </submittedName>
</protein>
<keyword evidence="2" id="KW-0378">Hydrolase</keyword>
<dbReference type="RefSeq" id="WP_006286578.1">
    <property type="nucleotide sequence ID" value="NZ_BALG01000167.1"/>
</dbReference>
<dbReference type="GO" id="GO:0016787">
    <property type="term" value="F:hydrolase activity"/>
    <property type="evidence" value="ECO:0007669"/>
    <property type="project" value="UniProtKB-UniRule"/>
</dbReference>
<feature type="active site" description="Proton acceptor" evidence="2">
    <location>
        <position position="195"/>
    </location>
</feature>
<dbReference type="PROSITE" id="PS51635">
    <property type="entry name" value="PNPLA"/>
    <property type="match status" value="1"/>
</dbReference>
<feature type="active site" description="Nucleophile" evidence="2">
    <location>
        <position position="38"/>
    </location>
</feature>
<proteinExistence type="predicted"/>
<comment type="caution">
    <text evidence="4">The sequence shown here is derived from an EMBL/GenBank/DDBJ whole genome shotgun (WGS) entry which is preliminary data.</text>
</comment>
<keyword evidence="2" id="KW-0442">Lipid degradation</keyword>
<reference evidence="4 5" key="1">
    <citation type="submission" date="2012-10" db="EMBL/GenBank/DDBJ databases">
        <title>Draft Genome Sequence of Paenibacillus popilliae ATCC 14706T.</title>
        <authorList>
            <person name="Iiyama K."/>
            <person name="Mori K."/>
            <person name="Mon H."/>
            <person name="Chieda Y."/>
            <person name="Lee J.M."/>
            <person name="Kusakabe T."/>
            <person name="Tashiro K."/>
            <person name="Asano S."/>
            <person name="Yasunaga-Aoki C."/>
            <person name="Shimizu S."/>
        </authorList>
    </citation>
    <scope>NUCLEOTIDE SEQUENCE [LARGE SCALE GENOMIC DNA]</scope>
    <source>
        <strain evidence="4 5">ATCC 14706</strain>
    </source>
</reference>
<accession>M9M278</accession>
<evidence type="ECO:0000256" key="1">
    <source>
        <dbReference type="ARBA" id="ARBA00023098"/>
    </source>
</evidence>
<keyword evidence="5" id="KW-1185">Reference proteome</keyword>
<dbReference type="SUPFAM" id="SSF52151">
    <property type="entry name" value="FabD/lysophospholipase-like"/>
    <property type="match status" value="1"/>
</dbReference>
<dbReference type="EMBL" id="BALG01000167">
    <property type="protein sequence ID" value="GAC43054.1"/>
    <property type="molecule type" value="Genomic_DNA"/>
</dbReference>
<dbReference type="InterPro" id="IPR016035">
    <property type="entry name" value="Acyl_Trfase/lysoPLipase"/>
</dbReference>
<dbReference type="GO" id="GO:0016042">
    <property type="term" value="P:lipid catabolic process"/>
    <property type="evidence" value="ECO:0007669"/>
    <property type="project" value="UniProtKB-UniRule"/>
</dbReference>
<feature type="domain" description="PNPLA" evidence="3">
    <location>
        <begin position="5"/>
        <end position="208"/>
    </location>
</feature>
<dbReference type="InterPro" id="IPR002641">
    <property type="entry name" value="PNPLA_dom"/>
</dbReference>
<dbReference type="AlphaFoldDB" id="M9M278"/>
<sequence>MKINAVFEGGGVKGTSLAGAVQAAENDGFSFHRVAGTSSGSIVAALLAVGYSAEEMRHLIMEMPFSSFLQRAPIFQVKWMGPALRLLLKKGLYSGERLEYWVHQRLLEKGVRTFGDVQPGRLRIIASDISNGRLLVIPDDMKQYGIDPNRFLVSRAVRMSTSIPYFFDPVIIRHSFQSAVRKSKPFNKQFSYIVDGALLSNFPLWLFDEDAACGEKNCIPTIGFKMVGNRENQPHRISGLLSMLQAIFGTMMSAHDQRYIEKHDEYRTIKIPTLGIGTTDFDLTLEQNMALYASGLEAGTNFFKEWDFRKYKEIYQNFYR</sequence>
<dbReference type="PANTHER" id="PTHR46394">
    <property type="entry name" value="ANNEXIN"/>
    <property type="match status" value="1"/>
</dbReference>
<evidence type="ECO:0000259" key="3">
    <source>
        <dbReference type="PROSITE" id="PS51635"/>
    </source>
</evidence>
<dbReference type="CDD" id="cd07207">
    <property type="entry name" value="Pat_ExoU_VipD_like"/>
    <property type="match status" value="1"/>
</dbReference>
<dbReference type="InterPro" id="IPR052580">
    <property type="entry name" value="Lipid_Hydrolase"/>
</dbReference>